<reference evidence="9 10" key="1">
    <citation type="journal article" date="2020" name="Nat. Food">
        <title>A phased Vanilla planifolia genome enables genetic improvement of flavour and production.</title>
        <authorList>
            <person name="Hasing T."/>
            <person name="Tang H."/>
            <person name="Brym M."/>
            <person name="Khazi F."/>
            <person name="Huang T."/>
            <person name="Chambers A.H."/>
        </authorList>
    </citation>
    <scope>NUCLEOTIDE SEQUENCE [LARGE SCALE GENOMIC DNA]</scope>
    <source>
        <tissue evidence="9">Leaf</tissue>
    </source>
</reference>
<dbReference type="GO" id="GO:0005634">
    <property type="term" value="C:nucleus"/>
    <property type="evidence" value="ECO:0007669"/>
    <property type="project" value="UniProtKB-SubCell"/>
</dbReference>
<keyword evidence="2" id="KW-0938">Abscisic acid signaling pathway</keyword>
<dbReference type="SUPFAM" id="SSF57959">
    <property type="entry name" value="Leucine zipper domain"/>
    <property type="match status" value="1"/>
</dbReference>
<evidence type="ECO:0000256" key="2">
    <source>
        <dbReference type="ARBA" id="ARBA00022682"/>
    </source>
</evidence>
<dbReference type="InterPro" id="IPR046347">
    <property type="entry name" value="bZIP_sf"/>
</dbReference>
<evidence type="ECO:0000313" key="9">
    <source>
        <dbReference type="EMBL" id="KAG0452365.1"/>
    </source>
</evidence>
<proteinExistence type="predicted"/>
<keyword evidence="7" id="KW-0175">Coiled coil</keyword>
<keyword evidence="4" id="KW-0238">DNA-binding</keyword>
<keyword evidence="3" id="KW-0805">Transcription regulation</keyword>
<gene>
    <name evidence="9" type="ORF">HPP92_025029</name>
</gene>
<evidence type="ECO:0000256" key="1">
    <source>
        <dbReference type="ARBA" id="ARBA00004123"/>
    </source>
</evidence>
<dbReference type="PROSITE" id="PS50217">
    <property type="entry name" value="BZIP"/>
    <property type="match status" value="1"/>
</dbReference>
<dbReference type="GO" id="GO:0003677">
    <property type="term" value="F:DNA binding"/>
    <property type="evidence" value="ECO:0007669"/>
    <property type="project" value="UniProtKB-KW"/>
</dbReference>
<evidence type="ECO:0000313" key="10">
    <source>
        <dbReference type="Proteomes" id="UP000636800"/>
    </source>
</evidence>
<evidence type="ECO:0000256" key="5">
    <source>
        <dbReference type="ARBA" id="ARBA00023163"/>
    </source>
</evidence>
<dbReference type="InterPro" id="IPR043452">
    <property type="entry name" value="BZIP46-like"/>
</dbReference>
<evidence type="ECO:0000256" key="3">
    <source>
        <dbReference type="ARBA" id="ARBA00023015"/>
    </source>
</evidence>
<evidence type="ECO:0000256" key="4">
    <source>
        <dbReference type="ARBA" id="ARBA00023125"/>
    </source>
</evidence>
<keyword evidence="5" id="KW-0804">Transcription</keyword>
<dbReference type="GO" id="GO:0003700">
    <property type="term" value="F:DNA-binding transcription factor activity"/>
    <property type="evidence" value="ECO:0007669"/>
    <property type="project" value="InterPro"/>
</dbReference>
<sequence length="204" mass="23047">MSMEDILRNMYGGNMPSCLGVGFNTGRTFDDGGGLASTGSGSENIDERGMTLEDYLATAGELVEKDAPSANPIATDQSEQQPLTINNVVLGFGTRMGLMPWGRERRKGRRRPILDTADRAQMQRQKRMIKNRESAARSRERKQAYTAELESLAGNLEQENTDIRTYLENSKEKRVMKLKEPMRFPIILKKKPQVKLRKCGSMEW</sequence>
<dbReference type="SMART" id="SM00338">
    <property type="entry name" value="BRLZ"/>
    <property type="match status" value="1"/>
</dbReference>
<keyword evidence="10" id="KW-1185">Reference proteome</keyword>
<feature type="domain" description="BZIP" evidence="8">
    <location>
        <begin position="121"/>
        <end position="173"/>
    </location>
</feature>
<dbReference type="Proteomes" id="UP000636800">
    <property type="component" value="Unassembled WGS sequence"/>
</dbReference>
<evidence type="ECO:0000259" key="8">
    <source>
        <dbReference type="PROSITE" id="PS50217"/>
    </source>
</evidence>
<dbReference type="GO" id="GO:0009738">
    <property type="term" value="P:abscisic acid-activated signaling pathway"/>
    <property type="evidence" value="ECO:0007669"/>
    <property type="project" value="UniProtKB-KW"/>
</dbReference>
<comment type="subcellular location">
    <subcellularLocation>
        <location evidence="1">Nucleus</location>
    </subcellularLocation>
</comment>
<feature type="coiled-coil region" evidence="7">
    <location>
        <begin position="135"/>
        <end position="169"/>
    </location>
</feature>
<dbReference type="InterPro" id="IPR004827">
    <property type="entry name" value="bZIP"/>
</dbReference>
<name>A0A835U8Z7_VANPL</name>
<protein>
    <recommendedName>
        <fullName evidence="8">BZIP domain-containing protein</fullName>
    </recommendedName>
</protein>
<dbReference type="Pfam" id="PF00170">
    <property type="entry name" value="bZIP_1"/>
    <property type="match status" value="1"/>
</dbReference>
<evidence type="ECO:0000256" key="6">
    <source>
        <dbReference type="ARBA" id="ARBA00023242"/>
    </source>
</evidence>
<dbReference type="EMBL" id="JADCNL010000014">
    <property type="protein sequence ID" value="KAG0452365.1"/>
    <property type="molecule type" value="Genomic_DNA"/>
</dbReference>
<comment type="caution">
    <text evidence="9">The sequence shown here is derived from an EMBL/GenBank/DDBJ whole genome shotgun (WGS) entry which is preliminary data.</text>
</comment>
<dbReference type="PROSITE" id="PS00036">
    <property type="entry name" value="BZIP_BASIC"/>
    <property type="match status" value="1"/>
</dbReference>
<accession>A0A835U8Z7</accession>
<evidence type="ECO:0000256" key="7">
    <source>
        <dbReference type="SAM" id="Coils"/>
    </source>
</evidence>
<keyword evidence="6" id="KW-0539">Nucleus</keyword>
<dbReference type="PANTHER" id="PTHR22952">
    <property type="entry name" value="CAMP-RESPONSE ELEMENT BINDING PROTEIN-RELATED"/>
    <property type="match status" value="1"/>
</dbReference>
<dbReference type="GO" id="GO:0045893">
    <property type="term" value="P:positive regulation of DNA-templated transcription"/>
    <property type="evidence" value="ECO:0007669"/>
    <property type="project" value="InterPro"/>
</dbReference>
<dbReference type="PANTHER" id="PTHR22952:SF392">
    <property type="entry name" value="BZIP TRANSCRIPTION FACTOR 12"/>
    <property type="match status" value="1"/>
</dbReference>
<dbReference type="Gene3D" id="1.20.5.170">
    <property type="match status" value="1"/>
</dbReference>
<organism evidence="9 10">
    <name type="scientific">Vanilla planifolia</name>
    <name type="common">Vanilla</name>
    <dbReference type="NCBI Taxonomy" id="51239"/>
    <lineage>
        <taxon>Eukaryota</taxon>
        <taxon>Viridiplantae</taxon>
        <taxon>Streptophyta</taxon>
        <taxon>Embryophyta</taxon>
        <taxon>Tracheophyta</taxon>
        <taxon>Spermatophyta</taxon>
        <taxon>Magnoliopsida</taxon>
        <taxon>Liliopsida</taxon>
        <taxon>Asparagales</taxon>
        <taxon>Orchidaceae</taxon>
        <taxon>Vanilloideae</taxon>
        <taxon>Vanilleae</taxon>
        <taxon>Vanilla</taxon>
    </lineage>
</organism>
<dbReference type="AlphaFoldDB" id="A0A835U8Z7"/>
<dbReference type="CDD" id="cd14707">
    <property type="entry name" value="bZIP_plant_BZIP46"/>
    <property type="match status" value="1"/>
</dbReference>